<dbReference type="Proteomes" id="UP000054018">
    <property type="component" value="Unassembled WGS sequence"/>
</dbReference>
<gene>
    <name evidence="1" type="ORF">PISMIDRAFT_18616</name>
</gene>
<keyword evidence="2" id="KW-1185">Reference proteome</keyword>
<dbReference type="HOGENOM" id="CLU_2237673_0_0_1"/>
<evidence type="ECO:0000313" key="2">
    <source>
        <dbReference type="Proteomes" id="UP000054018"/>
    </source>
</evidence>
<name>A0A0C9YXI0_9AGAM</name>
<reference evidence="1 2" key="1">
    <citation type="submission" date="2014-04" db="EMBL/GenBank/DDBJ databases">
        <authorList>
            <consortium name="DOE Joint Genome Institute"/>
            <person name="Kuo A."/>
            <person name="Kohler A."/>
            <person name="Costa M.D."/>
            <person name="Nagy L.G."/>
            <person name="Floudas D."/>
            <person name="Copeland A."/>
            <person name="Barry K.W."/>
            <person name="Cichocki N."/>
            <person name="Veneault-Fourrey C."/>
            <person name="LaButti K."/>
            <person name="Lindquist E.A."/>
            <person name="Lipzen A."/>
            <person name="Lundell T."/>
            <person name="Morin E."/>
            <person name="Murat C."/>
            <person name="Sun H."/>
            <person name="Tunlid A."/>
            <person name="Henrissat B."/>
            <person name="Grigoriev I.V."/>
            <person name="Hibbett D.S."/>
            <person name="Martin F."/>
            <person name="Nordberg H.P."/>
            <person name="Cantor M.N."/>
            <person name="Hua S.X."/>
        </authorList>
    </citation>
    <scope>NUCLEOTIDE SEQUENCE [LARGE SCALE GENOMIC DNA]</scope>
    <source>
        <strain evidence="1 2">441</strain>
    </source>
</reference>
<dbReference type="EMBL" id="KN834064">
    <property type="protein sequence ID" value="KIK12633.1"/>
    <property type="molecule type" value="Genomic_DNA"/>
</dbReference>
<evidence type="ECO:0000313" key="1">
    <source>
        <dbReference type="EMBL" id="KIK12633.1"/>
    </source>
</evidence>
<protein>
    <submittedName>
        <fullName evidence="1">Uncharacterized protein</fullName>
    </submittedName>
</protein>
<dbReference type="AlphaFoldDB" id="A0A0C9YXI0"/>
<reference evidence="2" key="2">
    <citation type="submission" date="2015-01" db="EMBL/GenBank/DDBJ databases">
        <title>Evolutionary Origins and Diversification of the Mycorrhizal Mutualists.</title>
        <authorList>
            <consortium name="DOE Joint Genome Institute"/>
            <consortium name="Mycorrhizal Genomics Consortium"/>
            <person name="Kohler A."/>
            <person name="Kuo A."/>
            <person name="Nagy L.G."/>
            <person name="Floudas D."/>
            <person name="Copeland A."/>
            <person name="Barry K.W."/>
            <person name="Cichocki N."/>
            <person name="Veneault-Fourrey C."/>
            <person name="LaButti K."/>
            <person name="Lindquist E.A."/>
            <person name="Lipzen A."/>
            <person name="Lundell T."/>
            <person name="Morin E."/>
            <person name="Murat C."/>
            <person name="Riley R."/>
            <person name="Ohm R."/>
            <person name="Sun H."/>
            <person name="Tunlid A."/>
            <person name="Henrissat B."/>
            <person name="Grigoriev I.V."/>
            <person name="Hibbett D.S."/>
            <person name="Martin F."/>
        </authorList>
    </citation>
    <scope>NUCLEOTIDE SEQUENCE [LARGE SCALE GENOMIC DNA]</scope>
    <source>
        <strain evidence="2">441</strain>
    </source>
</reference>
<accession>A0A0C9YXI0</accession>
<proteinExistence type="predicted"/>
<sequence>MAAKFDAVELTLRQRSTQMIHLASRIRRVHVYGGSGAVWQLGADSDSAPAFMSEVPGHLEGTVLDHEITINPRTRLRHRRYTRTVTSGWVLENNTGPSRSRRSIQ</sequence>
<organism evidence="1 2">
    <name type="scientific">Pisolithus microcarpus 441</name>
    <dbReference type="NCBI Taxonomy" id="765257"/>
    <lineage>
        <taxon>Eukaryota</taxon>
        <taxon>Fungi</taxon>
        <taxon>Dikarya</taxon>
        <taxon>Basidiomycota</taxon>
        <taxon>Agaricomycotina</taxon>
        <taxon>Agaricomycetes</taxon>
        <taxon>Agaricomycetidae</taxon>
        <taxon>Boletales</taxon>
        <taxon>Sclerodermatineae</taxon>
        <taxon>Pisolithaceae</taxon>
        <taxon>Pisolithus</taxon>
    </lineage>
</organism>